<organism evidence="6 7">
    <name type="scientific">Tilletiaria anomala (strain ATCC 24038 / CBS 436.72 / UBC 951)</name>
    <dbReference type="NCBI Taxonomy" id="1037660"/>
    <lineage>
        <taxon>Eukaryota</taxon>
        <taxon>Fungi</taxon>
        <taxon>Dikarya</taxon>
        <taxon>Basidiomycota</taxon>
        <taxon>Ustilaginomycotina</taxon>
        <taxon>Exobasidiomycetes</taxon>
        <taxon>Georgefischeriales</taxon>
        <taxon>Tilletiariaceae</taxon>
        <taxon>Tilletiaria</taxon>
    </lineage>
</organism>
<dbReference type="FunCoup" id="A0A066WNH0">
    <property type="interactions" value="553"/>
</dbReference>
<name>A0A066WNH0_TILAU</name>
<keyword evidence="7" id="KW-1185">Reference proteome</keyword>
<evidence type="ECO:0000259" key="5">
    <source>
        <dbReference type="Pfam" id="PF08623"/>
    </source>
</evidence>
<dbReference type="Pfam" id="PF25782">
    <property type="entry name" value="TPR_CAND1"/>
    <property type="match status" value="1"/>
</dbReference>
<protein>
    <submittedName>
        <fullName evidence="6">TIP120-domain-containing protein</fullName>
    </submittedName>
</protein>
<dbReference type="EMBL" id="JMSN01000009">
    <property type="protein sequence ID" value="KDN52549.1"/>
    <property type="molecule type" value="Genomic_DNA"/>
</dbReference>
<keyword evidence="2" id="KW-0677">Repeat</keyword>
<comment type="caution">
    <text evidence="6">The sequence shown here is derived from an EMBL/GenBank/DDBJ whole genome shotgun (WGS) entry which is preliminary data.</text>
</comment>
<reference evidence="6 7" key="1">
    <citation type="submission" date="2014-05" db="EMBL/GenBank/DDBJ databases">
        <title>Draft genome sequence of a rare smut relative, Tilletiaria anomala UBC 951.</title>
        <authorList>
            <consortium name="DOE Joint Genome Institute"/>
            <person name="Toome M."/>
            <person name="Kuo A."/>
            <person name="Henrissat B."/>
            <person name="Lipzen A."/>
            <person name="Tritt A."/>
            <person name="Yoshinaga Y."/>
            <person name="Zane M."/>
            <person name="Barry K."/>
            <person name="Grigoriev I.V."/>
            <person name="Spatafora J.W."/>
            <person name="Aimea M.C."/>
        </authorList>
    </citation>
    <scope>NUCLEOTIDE SEQUENCE [LARGE SCALE GENOMIC DNA]</scope>
    <source>
        <strain evidence="6 7">UBC 951</strain>
    </source>
</reference>
<dbReference type="AlphaFoldDB" id="A0A066WNH0"/>
<feature type="domain" description="TATA-binding protein interacting (TIP20)" evidence="5">
    <location>
        <begin position="1079"/>
        <end position="1242"/>
    </location>
</feature>
<dbReference type="OMA" id="AYIPHFQ"/>
<accession>A0A066WNH0</accession>
<evidence type="ECO:0000256" key="1">
    <source>
        <dbReference type="ARBA" id="ARBA00007657"/>
    </source>
</evidence>
<dbReference type="OrthoDB" id="6260732at2759"/>
<dbReference type="HOGENOM" id="CLU_007157_0_0_1"/>
<sequence length="1271" mass="139111">MDRTSAFVATLLEKMRSADPDYRYMALNDLITRAKSDDFIVKDVGTESRTVNQVLEMMKDTNGEVKNMTVKTLGILVRRVREGELQNITNKLVEYISGKEEELRDIASLGLKTVVVELPPTSKLAASISMKLAPKLIQVIESPTASQELLIDCLEIVTEIFSRFAPSVTAAKKDFQQPSMKAFFTALEHNNAGVRKRAMTAMSILGACASTETFTEICKRTHTDLWSSNKEARRTMTLLTGSLARASPRRIGKRLPDFMTAILPLVNSEEEDDELREACLQTLEVLLLRCPAEITPFVTQCLDAASKSISYDPNYAGDGDSDEEMTADNEDDEDDELDMEDYEDDDDLSWKVRRSAAKVLNAAINTRSEMLVVYAEKTLPILIARTSEREETVRLEVLNTLVALLKQTRLYSAGPQATEVVGISATAGQLKRKFTDIDAEGAASPRAIISSRTEDITKAASKELGSKSGGTHAACLSVFRELVLLLHGGLEASLGNLLAQIEKLVKATDASSGNSVNLKVEMLALLRLIFRLHAPQSYEEHLPKVLPIIISGIESRQHRNSTEALQTASELIVSLFPSLRAGTPSSRSSPPRTGNYVSTTQQIYDAVVERLNRPDSDQAIREQALKTLAILLSHAGDGIKDQSADCFPMLLERLKNEVTRLPTLHLITRVAPSPLCEGPDFEKFFLQAAGVVAELLKLGSRQLKTAAFESLVALLSRIGASMPSQLVDDVLSSVRPMLGQSADISLLPPTLQAVVVILIQQPTSQEKVKQEILSLVYDTLQSPLAQGPALQPLLEFFTAYVRANPALSSSVLDDLLKQANIVQLTRSSHATQTYAVVAKCIGAVVRYNKNETGAQALAAAESGLKQGEAAQPHSFFSLRILGEVGRIEDLSAKTSLVDDVLSFYDVGTEELKNAAAFAMGGMAVGNLATFLPIIEGHITSDGSKRYLSLHAIKEVIVNSKPMDLVPVAERIWQPLFDICESKDEATRSISAECLGRLTLADPERYLVQLQARLRSDSASARIAVLVAVRFTLTETGATYDELLAPLLVEFLSLLKDSDVEVRRNAVLAFSSAAYNKPHLVREWLSTLLPLLYNETKPDSKLLRKVPMGPFTITQDDGLELRKNAFETMITLLDTCFHKITIEDFVSAVTNGLSDSDSTIKVLCCMMLARLATLSPVIVSNRLDDIAGPLLTTLRVKLKESATQQEVEKAAELQRAIYRTISALDKISVNSSAHAFAELVAETKANDKSGQYREMELAYARPTASNGFASGE</sequence>
<feature type="region of interest" description="Disordered" evidence="4">
    <location>
        <begin position="313"/>
        <end position="344"/>
    </location>
</feature>
<proteinExistence type="inferred from homology"/>
<dbReference type="Pfam" id="PF08623">
    <property type="entry name" value="TIP120"/>
    <property type="match status" value="1"/>
</dbReference>
<dbReference type="Gene3D" id="1.25.10.10">
    <property type="entry name" value="Leucine-rich Repeat Variant"/>
    <property type="match status" value="1"/>
</dbReference>
<evidence type="ECO:0000313" key="7">
    <source>
        <dbReference type="Proteomes" id="UP000027361"/>
    </source>
</evidence>
<dbReference type="Proteomes" id="UP000027361">
    <property type="component" value="Unassembled WGS sequence"/>
</dbReference>
<comment type="similarity">
    <text evidence="1">Belongs to the CAND family.</text>
</comment>
<keyword evidence="3" id="KW-0833">Ubl conjugation pathway</keyword>
<evidence type="ECO:0000313" key="6">
    <source>
        <dbReference type="EMBL" id="KDN52549.1"/>
    </source>
</evidence>
<evidence type="ECO:0000256" key="4">
    <source>
        <dbReference type="SAM" id="MobiDB-lite"/>
    </source>
</evidence>
<dbReference type="PANTHER" id="PTHR12696">
    <property type="entry name" value="TIP120"/>
    <property type="match status" value="1"/>
</dbReference>
<evidence type="ECO:0000256" key="2">
    <source>
        <dbReference type="ARBA" id="ARBA00022737"/>
    </source>
</evidence>
<dbReference type="InterPro" id="IPR013932">
    <property type="entry name" value="TATA-bd_TIP120"/>
</dbReference>
<dbReference type="RefSeq" id="XP_013245388.1">
    <property type="nucleotide sequence ID" value="XM_013389934.1"/>
</dbReference>
<dbReference type="InParanoid" id="A0A066WNH0"/>
<dbReference type="STRING" id="1037660.A0A066WNH0"/>
<evidence type="ECO:0000256" key="3">
    <source>
        <dbReference type="ARBA" id="ARBA00022786"/>
    </source>
</evidence>
<dbReference type="InterPro" id="IPR039852">
    <property type="entry name" value="CAND1/CAND2"/>
</dbReference>
<feature type="compositionally biased region" description="Acidic residues" evidence="4">
    <location>
        <begin position="319"/>
        <end position="344"/>
    </location>
</feature>
<gene>
    <name evidence="6" type="ORF">K437DRAFT_254134</name>
</gene>
<dbReference type="SUPFAM" id="SSF48371">
    <property type="entry name" value="ARM repeat"/>
    <property type="match status" value="1"/>
</dbReference>
<dbReference type="GeneID" id="25263773"/>
<dbReference type="InterPro" id="IPR016024">
    <property type="entry name" value="ARM-type_fold"/>
</dbReference>
<dbReference type="InterPro" id="IPR011989">
    <property type="entry name" value="ARM-like"/>
</dbReference>
<dbReference type="GO" id="GO:0010265">
    <property type="term" value="P:SCF complex assembly"/>
    <property type="evidence" value="ECO:0007669"/>
    <property type="project" value="InterPro"/>
</dbReference>